<dbReference type="InterPro" id="IPR003006">
    <property type="entry name" value="Ig/MHC_CS"/>
</dbReference>
<dbReference type="InterPro" id="IPR051427">
    <property type="entry name" value="Nectin/Nectin-like"/>
</dbReference>
<feature type="region of interest" description="Disordered" evidence="9">
    <location>
        <begin position="681"/>
        <end position="778"/>
    </location>
</feature>
<feature type="domain" description="Ig-like" evidence="12">
    <location>
        <begin position="440"/>
        <end position="522"/>
    </location>
</feature>
<feature type="chain" id="PRO_5045436164" description="Ig-like domain-containing protein" evidence="11">
    <location>
        <begin position="22"/>
        <end position="964"/>
    </location>
</feature>
<dbReference type="PROSITE" id="PS50835">
    <property type="entry name" value="IG_LIKE"/>
    <property type="match status" value="6"/>
</dbReference>
<evidence type="ECO:0000256" key="9">
    <source>
        <dbReference type="SAM" id="MobiDB-lite"/>
    </source>
</evidence>
<dbReference type="InterPro" id="IPR013783">
    <property type="entry name" value="Ig-like_fold"/>
</dbReference>
<evidence type="ECO:0000256" key="4">
    <source>
        <dbReference type="ARBA" id="ARBA00022737"/>
    </source>
</evidence>
<feature type="compositionally biased region" description="Polar residues" evidence="9">
    <location>
        <begin position="763"/>
        <end position="773"/>
    </location>
</feature>
<dbReference type="Pfam" id="PF13895">
    <property type="entry name" value="Ig_2"/>
    <property type="match status" value="1"/>
</dbReference>
<evidence type="ECO:0000256" key="6">
    <source>
        <dbReference type="ARBA" id="ARBA00023136"/>
    </source>
</evidence>
<keyword evidence="6 10" id="KW-0472">Membrane</keyword>
<organism evidence="13 14">
    <name type="scientific">Clavelina lepadiformis</name>
    <name type="common">Light-bulb sea squirt</name>
    <name type="synonym">Ascidia lepadiformis</name>
    <dbReference type="NCBI Taxonomy" id="159417"/>
    <lineage>
        <taxon>Eukaryota</taxon>
        <taxon>Metazoa</taxon>
        <taxon>Chordata</taxon>
        <taxon>Tunicata</taxon>
        <taxon>Ascidiacea</taxon>
        <taxon>Aplousobranchia</taxon>
        <taxon>Clavelinidae</taxon>
        <taxon>Clavelina</taxon>
    </lineage>
</organism>
<evidence type="ECO:0000313" key="14">
    <source>
        <dbReference type="Proteomes" id="UP001642483"/>
    </source>
</evidence>
<keyword evidence="3 11" id="KW-0732">Signal</keyword>
<evidence type="ECO:0000256" key="3">
    <source>
        <dbReference type="ARBA" id="ARBA00022729"/>
    </source>
</evidence>
<feature type="region of interest" description="Disordered" evidence="9">
    <location>
        <begin position="879"/>
        <end position="964"/>
    </location>
</feature>
<keyword evidence="14" id="KW-1185">Reference proteome</keyword>
<feature type="domain" description="Ig-like" evidence="12">
    <location>
        <begin position="255"/>
        <end position="301"/>
    </location>
</feature>
<sequence>MLTFSGVVLYVLIIVFNTTQANPGVPIPVTGERGGSAVIPCLLQGLHKDISSISLKKTDTIARFSFSPKDVAVRDAYRARVKLDGTNVTIASLVISDEGSYTCIVTMTGVLDDTETLIVLTVTAAPDVSASVVTSPRIDSDGTYVAATCYANAGKPKAKIQWTNQRGEVQQSRDSTTLAEDKSANVESHLLLKPGLLRHNGNVTSLPIVDEDKTQTFACHVVHRNLPNPKYNTRQVDVNLLYSPMARISLIANQLTCVAEGNPPPSLTWLLPNGDILQNQPSVYVDQRSTGIGRYVCRASSDLKPDGFSTLIVQKAKDLPTLFRTLNHVDISLPTTASGYQIQCSVEVDSPPDDANFYSRMYFRWSKNGRFITNGLYNISSSMERIEAKGVRLNSTLIFPNVVRDRDDATFECRLVNTSLATGFITAVERSVRISVDYAPESAKIFMDFPKDGFVAEGEPLRLICSAHSKPSSIYEWYFREKKISSGQNLVIQRINRTDAGEYRCIAYNYVPGSSQDSMTVEVHYPPTKVFVVLGSSGNHLKCIADSVPPPIFTWILPNRTRLFGSSSLLKLSSMAVDRPLTYECHVHNNLGKTAKTSYVLLPPKEARIGALAVNHFIVVVVMGVVIAIVLAAILVVIANRRQKMRKCARMTADESRFNKSTIRDVRYADCKSPAGCVESITTSTQKTPGSCLRTSRDPNFTRSPSKQFQSSSEVDGSSIEIVENESLETTGDNSGHTAKGPKKNEQNVQSVPLASPGKATSPAKNMTLSNYNDVGRGSTLPCPARLASIRRDMARHMQEQAILQFATHTSLPHMPPGKPPIPPQAPVGMVYTGYSGILYDDTYRPGIPNYVCAESVIPHCRAPPAIQSMRKEAISASTVNSEDFLHGGRSTRPRSMSLSASCSSDGSTSLESSRQKNPASKEEEEGNMEDSGRTISPFDSGNGSAKSVYASVTSKKQQSLTLV</sequence>
<dbReference type="Gene3D" id="2.60.40.10">
    <property type="entry name" value="Immunoglobulins"/>
    <property type="match status" value="5"/>
</dbReference>
<proteinExistence type="inferred from homology"/>
<dbReference type="Proteomes" id="UP001642483">
    <property type="component" value="Unassembled WGS sequence"/>
</dbReference>
<dbReference type="InterPro" id="IPR003599">
    <property type="entry name" value="Ig_sub"/>
</dbReference>
<evidence type="ECO:0000256" key="2">
    <source>
        <dbReference type="ARBA" id="ARBA00007810"/>
    </source>
</evidence>
<feature type="compositionally biased region" description="Polar residues" evidence="9">
    <location>
        <begin position="934"/>
        <end position="964"/>
    </location>
</feature>
<evidence type="ECO:0000256" key="5">
    <source>
        <dbReference type="ARBA" id="ARBA00022889"/>
    </source>
</evidence>
<dbReference type="SMART" id="SM00408">
    <property type="entry name" value="IGc2"/>
    <property type="match status" value="3"/>
</dbReference>
<keyword evidence="10" id="KW-1133">Transmembrane helix</keyword>
<feature type="compositionally biased region" description="Polar residues" evidence="9">
    <location>
        <begin position="894"/>
        <end position="919"/>
    </location>
</feature>
<feature type="domain" description="Ig-like" evidence="12">
    <location>
        <begin position="23"/>
        <end position="123"/>
    </location>
</feature>
<accession>A0ABP0FE24</accession>
<feature type="domain" description="Ig-like" evidence="12">
    <location>
        <begin position="126"/>
        <end position="239"/>
    </location>
</feature>
<evidence type="ECO:0000256" key="8">
    <source>
        <dbReference type="ARBA" id="ARBA00023180"/>
    </source>
</evidence>
<name>A0ABP0FE24_CLALP</name>
<gene>
    <name evidence="13" type="ORF">CVLEPA_LOCUS7916</name>
</gene>
<comment type="caution">
    <text evidence="13">The sequence shown here is derived from an EMBL/GenBank/DDBJ whole genome shotgun (WGS) entry which is preliminary data.</text>
</comment>
<keyword evidence="4" id="KW-0677">Repeat</keyword>
<reference evidence="13 14" key="1">
    <citation type="submission" date="2024-02" db="EMBL/GenBank/DDBJ databases">
        <authorList>
            <person name="Daric V."/>
            <person name="Darras S."/>
        </authorList>
    </citation>
    <scope>NUCLEOTIDE SEQUENCE [LARGE SCALE GENOMIC DNA]</scope>
</reference>
<dbReference type="InterPro" id="IPR007110">
    <property type="entry name" value="Ig-like_dom"/>
</dbReference>
<feature type="signal peptide" evidence="11">
    <location>
        <begin position="1"/>
        <end position="21"/>
    </location>
</feature>
<evidence type="ECO:0000256" key="10">
    <source>
        <dbReference type="SAM" id="Phobius"/>
    </source>
</evidence>
<dbReference type="SUPFAM" id="SSF48726">
    <property type="entry name" value="Immunoglobulin"/>
    <property type="match status" value="5"/>
</dbReference>
<feature type="compositionally biased region" description="Polar residues" evidence="9">
    <location>
        <begin position="728"/>
        <end position="737"/>
    </location>
</feature>
<evidence type="ECO:0000256" key="11">
    <source>
        <dbReference type="SAM" id="SignalP"/>
    </source>
</evidence>
<dbReference type="InterPro" id="IPR003598">
    <property type="entry name" value="Ig_sub2"/>
</dbReference>
<feature type="domain" description="Ig-like" evidence="12">
    <location>
        <begin position="526"/>
        <end position="598"/>
    </location>
</feature>
<keyword evidence="10" id="KW-0812">Transmembrane</keyword>
<dbReference type="Pfam" id="PF08205">
    <property type="entry name" value="C2-set_2"/>
    <property type="match status" value="1"/>
</dbReference>
<feature type="compositionally biased region" description="Polar residues" evidence="9">
    <location>
        <begin position="698"/>
        <end position="716"/>
    </location>
</feature>
<dbReference type="CDD" id="cd00096">
    <property type="entry name" value="Ig"/>
    <property type="match status" value="1"/>
</dbReference>
<dbReference type="InterPro" id="IPR036179">
    <property type="entry name" value="Ig-like_dom_sf"/>
</dbReference>
<comment type="subcellular location">
    <subcellularLocation>
        <location evidence="1">Membrane</location>
        <topology evidence="1">Single-pass membrane protein</topology>
    </subcellularLocation>
</comment>
<evidence type="ECO:0000259" key="12">
    <source>
        <dbReference type="PROSITE" id="PS50835"/>
    </source>
</evidence>
<evidence type="ECO:0000256" key="7">
    <source>
        <dbReference type="ARBA" id="ARBA00023157"/>
    </source>
</evidence>
<dbReference type="InterPro" id="IPR013162">
    <property type="entry name" value="CD80_C2-set"/>
</dbReference>
<keyword evidence="5" id="KW-0130">Cell adhesion</keyword>
<protein>
    <recommendedName>
        <fullName evidence="12">Ig-like domain-containing protein</fullName>
    </recommendedName>
</protein>
<dbReference type="PANTHER" id="PTHR23277">
    <property type="entry name" value="NECTIN-RELATED"/>
    <property type="match status" value="1"/>
</dbReference>
<feature type="transmembrane region" description="Helical" evidence="10">
    <location>
        <begin position="617"/>
        <end position="640"/>
    </location>
</feature>
<feature type="domain" description="Ig-like" evidence="12">
    <location>
        <begin position="320"/>
        <end position="435"/>
    </location>
</feature>
<evidence type="ECO:0000256" key="1">
    <source>
        <dbReference type="ARBA" id="ARBA00004167"/>
    </source>
</evidence>
<evidence type="ECO:0000313" key="13">
    <source>
        <dbReference type="EMBL" id="CAK8677935.1"/>
    </source>
</evidence>
<dbReference type="EMBL" id="CAWYQH010000046">
    <property type="protein sequence ID" value="CAK8677935.1"/>
    <property type="molecule type" value="Genomic_DNA"/>
</dbReference>
<dbReference type="PANTHER" id="PTHR23277:SF108">
    <property type="entry name" value="FASCICLIN-3"/>
    <property type="match status" value="1"/>
</dbReference>
<dbReference type="PROSITE" id="PS00290">
    <property type="entry name" value="IG_MHC"/>
    <property type="match status" value="1"/>
</dbReference>
<keyword evidence="8" id="KW-0325">Glycoprotein</keyword>
<comment type="similarity">
    <text evidence="2">Belongs to the nectin family.</text>
</comment>
<keyword evidence="7" id="KW-1015">Disulfide bond</keyword>
<dbReference type="SMART" id="SM00409">
    <property type="entry name" value="IG"/>
    <property type="match status" value="3"/>
</dbReference>